<dbReference type="PANTHER" id="PTHR12558">
    <property type="entry name" value="CELL DIVISION CYCLE 16,23,27"/>
    <property type="match status" value="1"/>
</dbReference>
<evidence type="ECO:0000256" key="1">
    <source>
        <dbReference type="PROSITE-ProRule" id="PRU00339"/>
    </source>
</evidence>
<evidence type="ECO:0000256" key="2">
    <source>
        <dbReference type="SAM" id="SignalP"/>
    </source>
</evidence>
<dbReference type="EMBL" id="FOXA01000001">
    <property type="protein sequence ID" value="SFO89234.1"/>
    <property type="molecule type" value="Genomic_DNA"/>
</dbReference>
<dbReference type="Proteomes" id="UP000199356">
    <property type="component" value="Unassembled WGS sequence"/>
</dbReference>
<dbReference type="AlphaFoldDB" id="A0A1I5KW09"/>
<dbReference type="Pfam" id="PF13432">
    <property type="entry name" value="TPR_16"/>
    <property type="match status" value="3"/>
</dbReference>
<protein>
    <submittedName>
        <fullName evidence="3">TPR repeat-containing protein</fullName>
    </submittedName>
</protein>
<feature type="repeat" description="TPR" evidence="1">
    <location>
        <begin position="397"/>
        <end position="430"/>
    </location>
</feature>
<keyword evidence="4" id="KW-1185">Reference proteome</keyword>
<name>A0A1I5KW09_9RHOB</name>
<dbReference type="SUPFAM" id="SSF48452">
    <property type="entry name" value="TPR-like"/>
    <property type="match status" value="2"/>
</dbReference>
<feature type="repeat" description="TPR" evidence="1">
    <location>
        <begin position="325"/>
        <end position="358"/>
    </location>
</feature>
<organism evidence="3 4">
    <name type="scientific">Tranquillimonas alkanivorans</name>
    <dbReference type="NCBI Taxonomy" id="441119"/>
    <lineage>
        <taxon>Bacteria</taxon>
        <taxon>Pseudomonadati</taxon>
        <taxon>Pseudomonadota</taxon>
        <taxon>Alphaproteobacteria</taxon>
        <taxon>Rhodobacterales</taxon>
        <taxon>Roseobacteraceae</taxon>
        <taxon>Tranquillimonas</taxon>
    </lineage>
</organism>
<keyword evidence="2" id="KW-0732">Signal</keyword>
<reference evidence="3 4" key="1">
    <citation type="submission" date="2016-10" db="EMBL/GenBank/DDBJ databases">
        <authorList>
            <person name="de Groot N.N."/>
        </authorList>
    </citation>
    <scope>NUCLEOTIDE SEQUENCE [LARGE SCALE GENOMIC DNA]</scope>
    <source>
        <strain evidence="3 4">DSM 19547</strain>
    </source>
</reference>
<dbReference type="OrthoDB" id="9766710at2"/>
<gene>
    <name evidence="3" type="ORF">SAMN04488047_101336</name>
</gene>
<keyword evidence="1" id="KW-0802">TPR repeat</keyword>
<proteinExistence type="predicted"/>
<dbReference type="STRING" id="441119.SAMN04488047_101336"/>
<dbReference type="SMART" id="SM00028">
    <property type="entry name" value="TPR"/>
    <property type="match status" value="6"/>
</dbReference>
<feature type="chain" id="PRO_5011647773" evidence="2">
    <location>
        <begin position="26"/>
        <end position="568"/>
    </location>
</feature>
<dbReference type="Gene3D" id="1.25.40.10">
    <property type="entry name" value="Tetratricopeptide repeat domain"/>
    <property type="match status" value="4"/>
</dbReference>
<dbReference type="Pfam" id="PF14559">
    <property type="entry name" value="TPR_19"/>
    <property type="match status" value="1"/>
</dbReference>
<feature type="repeat" description="TPR" evidence="1">
    <location>
        <begin position="466"/>
        <end position="499"/>
    </location>
</feature>
<dbReference type="InterPro" id="IPR011990">
    <property type="entry name" value="TPR-like_helical_dom_sf"/>
</dbReference>
<dbReference type="PANTHER" id="PTHR12558:SF13">
    <property type="entry name" value="CELL DIVISION CYCLE PROTEIN 27 HOMOLOG"/>
    <property type="match status" value="1"/>
</dbReference>
<accession>A0A1I5KW09</accession>
<dbReference type="InterPro" id="IPR019734">
    <property type="entry name" value="TPR_rpt"/>
</dbReference>
<evidence type="ECO:0000313" key="4">
    <source>
        <dbReference type="Proteomes" id="UP000199356"/>
    </source>
</evidence>
<dbReference type="RefSeq" id="WP_093416797.1">
    <property type="nucleotide sequence ID" value="NZ_FOXA01000001.1"/>
</dbReference>
<sequence>MPFTLRPSSLALAACLAVSGGAAVAQDSGAYLAARHAQFFSDYEKAAQYYAQALIRDAANPDLLENAVTSYVAMGDVDRAATVARRLMQTGTDSQVANMVLIAEQAKESDWSAILADMDAGQSVGPLFDGLVRGWALVGEGRMSDALEAFDEVAETQGVRAFGLYHKALALASAGDYEGADGILSSDEDGGLRLTRRGVVAHAEVLSQLGRNDDALALIDEYFGGALDASLEALVVKLETGEPLPFDSIRQPADGVAETLHSIANALSGEAAEGYTILYSQLTEYLRPGHIEALLLTAALLEQMERHDLAIEAYRKIPRSEPAFEAAEMGRAEALRASGKEDAAIEVMQQLIELNPDNTMLHVRLGDTLRGMNRYEQARRAYDDAVAQFEGESEDQWIVYFSRGIANERTDRWDEAEADFRKALDLRPDQPQVLNYLGYSYVEMGENLDEALDMIERAVAARPESGYIADSLGWVLYRLGRYDEAVEPMERAVELMPVDPVINDHLGDVLWSVGREREAEFQWKRALSFIDDAEETEADPKRIRRKLEIGLDAVLEDEGEPLSVADGN</sequence>
<feature type="signal peptide" evidence="2">
    <location>
        <begin position="1"/>
        <end position="25"/>
    </location>
</feature>
<dbReference type="PROSITE" id="PS50005">
    <property type="entry name" value="TPR"/>
    <property type="match status" value="3"/>
</dbReference>
<evidence type="ECO:0000313" key="3">
    <source>
        <dbReference type="EMBL" id="SFO89234.1"/>
    </source>
</evidence>